<name>A0A4P8XFC3_9BACL</name>
<feature type="transmembrane region" description="Helical" evidence="1">
    <location>
        <begin position="58"/>
        <end position="77"/>
    </location>
</feature>
<dbReference type="Proteomes" id="UP000300879">
    <property type="component" value="Chromosome"/>
</dbReference>
<proteinExistence type="predicted"/>
<sequence>MEHLERDLKNQMKSDRGVPYPDFEAMWDRIQQNELHAEAEAGGKSWTPVVSQRFHKRAAMILGISAALVAVPVYAAIQYDWSDLLSYRSGIMTALEDGLGQTIEQSVTRNGITLTVHTAFTDENRTVLLYSLDPGPVTEGQSIDYGQLSLRDDKGKLIKGDFNQRYNEQLGVVQGYFESEWVPSGSLSELTFGIEDVHFMEEARFPVSYNPKQSEAQELKIGRDGVESLLIQSFPQSEGEVLLRSVFRFAENFKPEQAGWVRIEIEQKSDQHRTAARNPGIFGTPGKPGEVINEQVFSAEQLQKEDTRFEMVYSRAARTSTGVWGIDLQLSKKQMEKSTFQEKLNVPLPQVPGGTSVHELIITPTQVRVILKHQEKVLHLPYQRFELHAGETVLQGGSSLVDYSKSTELRFEMNGLKADELAGLPMTLVAKHRIDEHEGDGTPILLNRISEQRQSVEVSLGAYPVQFTYYRKDGHLYVESSSQDSRFGGVTQTYYLEEGGKRIYAKPAKTWLRGDGDNRRMDVYENFTAQELPVYVWMYTTEAPKEELSTPLRSGQ</sequence>
<dbReference type="KEGG" id="palo:E6C60_0348"/>
<accession>A0A4P8XFC3</accession>
<keyword evidence="4" id="KW-1185">Reference proteome</keyword>
<dbReference type="Pfam" id="PF13786">
    <property type="entry name" value="DUF4179"/>
    <property type="match status" value="1"/>
</dbReference>
<evidence type="ECO:0000313" key="4">
    <source>
        <dbReference type="Proteomes" id="UP000300879"/>
    </source>
</evidence>
<evidence type="ECO:0000256" key="1">
    <source>
        <dbReference type="SAM" id="Phobius"/>
    </source>
</evidence>
<evidence type="ECO:0000259" key="2">
    <source>
        <dbReference type="Pfam" id="PF13786"/>
    </source>
</evidence>
<protein>
    <recommendedName>
        <fullName evidence="2">DUF4179 domain-containing protein</fullName>
    </recommendedName>
</protein>
<dbReference type="AlphaFoldDB" id="A0A4P8XFC3"/>
<keyword evidence="1" id="KW-0812">Transmembrane</keyword>
<evidence type="ECO:0000313" key="3">
    <source>
        <dbReference type="EMBL" id="QCT01072.1"/>
    </source>
</evidence>
<keyword evidence="1" id="KW-0472">Membrane</keyword>
<keyword evidence="1" id="KW-1133">Transmembrane helix</keyword>
<feature type="domain" description="DUF4179" evidence="2">
    <location>
        <begin position="58"/>
        <end position="132"/>
    </location>
</feature>
<gene>
    <name evidence="3" type="ORF">E6C60_0348</name>
</gene>
<dbReference type="Gene3D" id="2.60.40.1630">
    <property type="entry name" value="bacillus anthracis domain"/>
    <property type="match status" value="1"/>
</dbReference>
<dbReference type="EMBL" id="CP040396">
    <property type="protein sequence ID" value="QCT01072.1"/>
    <property type="molecule type" value="Genomic_DNA"/>
</dbReference>
<reference evidence="3 4" key="1">
    <citation type="submission" date="2019-05" db="EMBL/GenBank/DDBJ databases">
        <authorList>
            <person name="Chen C."/>
        </authorList>
    </citation>
    <scope>NUCLEOTIDE SEQUENCE [LARGE SCALE GENOMIC DNA]</scope>
    <source>
        <strain evidence="3 4">HB172198</strain>
    </source>
</reference>
<organism evidence="3 4">
    <name type="scientific">Paenibacillus algicola</name>
    <dbReference type="NCBI Taxonomy" id="2565926"/>
    <lineage>
        <taxon>Bacteria</taxon>
        <taxon>Bacillati</taxon>
        <taxon>Bacillota</taxon>
        <taxon>Bacilli</taxon>
        <taxon>Bacillales</taxon>
        <taxon>Paenibacillaceae</taxon>
        <taxon>Paenibacillus</taxon>
    </lineage>
</organism>
<dbReference type="InterPro" id="IPR025436">
    <property type="entry name" value="DUF4179"/>
</dbReference>